<protein>
    <submittedName>
        <fullName evidence="1">Uncharacterized protein</fullName>
    </submittedName>
</protein>
<dbReference type="AlphaFoldDB" id="A0A1Q9BQT7"/>
<accession>A0A1Q9BQT7</accession>
<evidence type="ECO:0000313" key="1">
    <source>
        <dbReference type="EMBL" id="OLP72942.1"/>
    </source>
</evidence>
<evidence type="ECO:0000313" key="2">
    <source>
        <dbReference type="Proteomes" id="UP000186817"/>
    </source>
</evidence>
<feature type="non-terminal residue" evidence="1">
    <location>
        <position position="1"/>
    </location>
</feature>
<keyword evidence="2" id="KW-1185">Reference proteome</keyword>
<dbReference type="EMBL" id="LSRX01006879">
    <property type="protein sequence ID" value="OLP72942.1"/>
    <property type="molecule type" value="Genomic_DNA"/>
</dbReference>
<feature type="non-terminal residue" evidence="1">
    <location>
        <position position="51"/>
    </location>
</feature>
<organism evidence="1 2">
    <name type="scientific">Symbiodinium microadriaticum</name>
    <name type="common">Dinoflagellate</name>
    <name type="synonym">Zooxanthella microadriatica</name>
    <dbReference type="NCBI Taxonomy" id="2951"/>
    <lineage>
        <taxon>Eukaryota</taxon>
        <taxon>Sar</taxon>
        <taxon>Alveolata</taxon>
        <taxon>Dinophyceae</taxon>
        <taxon>Suessiales</taxon>
        <taxon>Symbiodiniaceae</taxon>
        <taxon>Symbiodinium</taxon>
    </lineage>
</organism>
<sequence length="51" mass="5619">VFGLYGVVYLLAAAGAMDFSTEMLCYTLMGMGCKMTLSILFASIRSYQNHQ</sequence>
<dbReference type="Proteomes" id="UP000186817">
    <property type="component" value="Unassembled WGS sequence"/>
</dbReference>
<reference evidence="1 2" key="1">
    <citation type="submission" date="2016-02" db="EMBL/GenBank/DDBJ databases">
        <title>Genome analysis of coral dinoflagellate symbionts highlights evolutionary adaptations to a symbiotic lifestyle.</title>
        <authorList>
            <person name="Aranda M."/>
            <person name="Li Y."/>
            <person name="Liew Y.J."/>
            <person name="Baumgarten S."/>
            <person name="Simakov O."/>
            <person name="Wilson M."/>
            <person name="Piel J."/>
            <person name="Ashoor H."/>
            <person name="Bougouffa S."/>
            <person name="Bajic V.B."/>
            <person name="Ryu T."/>
            <person name="Ravasi T."/>
            <person name="Bayer T."/>
            <person name="Micklem G."/>
            <person name="Kim H."/>
            <person name="Bhak J."/>
            <person name="Lajeunesse T.C."/>
            <person name="Voolstra C.R."/>
        </authorList>
    </citation>
    <scope>NUCLEOTIDE SEQUENCE [LARGE SCALE GENOMIC DNA]</scope>
    <source>
        <strain evidence="1 2">CCMP2467</strain>
    </source>
</reference>
<comment type="caution">
    <text evidence="1">The sequence shown here is derived from an EMBL/GenBank/DDBJ whole genome shotgun (WGS) entry which is preliminary data.</text>
</comment>
<gene>
    <name evidence="1" type="ORF">AK812_SmicGene48013</name>
</gene>
<name>A0A1Q9BQT7_SYMMI</name>
<proteinExistence type="predicted"/>